<dbReference type="EMBL" id="JAAGWG010000023">
    <property type="protein sequence ID" value="NEK86910.1"/>
    <property type="molecule type" value="Genomic_DNA"/>
</dbReference>
<evidence type="ECO:0000313" key="5">
    <source>
        <dbReference type="Proteomes" id="UP000479241"/>
    </source>
</evidence>
<gene>
    <name evidence="4" type="ORF">GCU60_14285</name>
</gene>
<proteinExistence type="predicted"/>
<sequence>MTTPPAVELAPVPPSAAGELLTLQRAAYVTEARLYGDPDLPALTQSLEELVAELAGSRCTGAWLGRRLVGAVRTRERDGTLHVGRLVVAPDLQGRGIGSLLLTAAEEAGGLPRAALFTGHLSEANLRLYRRAGYVETHREDVHPGLRLVHLVKATAGQR</sequence>
<dbReference type="PANTHER" id="PTHR43877">
    <property type="entry name" value="AMINOALKYLPHOSPHONATE N-ACETYLTRANSFERASE-RELATED-RELATED"/>
    <property type="match status" value="1"/>
</dbReference>
<organism evidence="4 5">
    <name type="scientific">Blastococcus saxobsidens</name>
    <dbReference type="NCBI Taxonomy" id="138336"/>
    <lineage>
        <taxon>Bacteria</taxon>
        <taxon>Bacillati</taxon>
        <taxon>Actinomycetota</taxon>
        <taxon>Actinomycetes</taxon>
        <taxon>Geodermatophilales</taxon>
        <taxon>Geodermatophilaceae</taxon>
        <taxon>Blastococcus</taxon>
    </lineage>
</organism>
<dbReference type="RefSeq" id="WP_163206357.1">
    <property type="nucleotide sequence ID" value="NZ_JAAGWG010000023.1"/>
</dbReference>
<dbReference type="Gene3D" id="3.40.630.30">
    <property type="match status" value="1"/>
</dbReference>
<dbReference type="Proteomes" id="UP000479241">
    <property type="component" value="Unassembled WGS sequence"/>
</dbReference>
<evidence type="ECO:0000256" key="2">
    <source>
        <dbReference type="ARBA" id="ARBA00023315"/>
    </source>
</evidence>
<dbReference type="InterPro" id="IPR050832">
    <property type="entry name" value="Bact_Acetyltransf"/>
</dbReference>
<dbReference type="AlphaFoldDB" id="A0A6L9W685"/>
<dbReference type="GO" id="GO:0016747">
    <property type="term" value="F:acyltransferase activity, transferring groups other than amino-acyl groups"/>
    <property type="evidence" value="ECO:0007669"/>
    <property type="project" value="InterPro"/>
</dbReference>
<comment type="caution">
    <text evidence="4">The sequence shown here is derived from an EMBL/GenBank/DDBJ whole genome shotgun (WGS) entry which is preliminary data.</text>
</comment>
<feature type="domain" description="N-acetyltransferase" evidence="3">
    <location>
        <begin position="7"/>
        <end position="153"/>
    </location>
</feature>
<dbReference type="InterPro" id="IPR016181">
    <property type="entry name" value="Acyl_CoA_acyltransferase"/>
</dbReference>
<keyword evidence="1 4" id="KW-0808">Transferase</keyword>
<dbReference type="PANTHER" id="PTHR43877:SF2">
    <property type="entry name" value="AMINOALKYLPHOSPHONATE N-ACETYLTRANSFERASE-RELATED"/>
    <property type="match status" value="1"/>
</dbReference>
<reference evidence="4 5" key="1">
    <citation type="submission" date="2019-12" db="EMBL/GenBank/DDBJ databases">
        <title>the WGS of Blastococcus saxobsidens 67B17.</title>
        <authorList>
            <person name="Jiang Z."/>
        </authorList>
    </citation>
    <scope>NUCLEOTIDE SEQUENCE [LARGE SCALE GENOMIC DNA]</scope>
    <source>
        <strain evidence="4 5">67B17</strain>
    </source>
</reference>
<keyword evidence="2" id="KW-0012">Acyltransferase</keyword>
<evidence type="ECO:0000256" key="1">
    <source>
        <dbReference type="ARBA" id="ARBA00022679"/>
    </source>
</evidence>
<protein>
    <submittedName>
        <fullName evidence="4">GNAT family N-acetyltransferase</fullName>
    </submittedName>
</protein>
<dbReference type="SUPFAM" id="SSF55729">
    <property type="entry name" value="Acyl-CoA N-acyltransferases (Nat)"/>
    <property type="match status" value="1"/>
</dbReference>
<evidence type="ECO:0000313" key="4">
    <source>
        <dbReference type="EMBL" id="NEK86910.1"/>
    </source>
</evidence>
<dbReference type="Pfam" id="PF13673">
    <property type="entry name" value="Acetyltransf_10"/>
    <property type="match status" value="1"/>
</dbReference>
<evidence type="ECO:0000259" key="3">
    <source>
        <dbReference type="PROSITE" id="PS51186"/>
    </source>
</evidence>
<accession>A0A6L9W685</accession>
<name>A0A6L9W685_9ACTN</name>
<dbReference type="CDD" id="cd04301">
    <property type="entry name" value="NAT_SF"/>
    <property type="match status" value="1"/>
</dbReference>
<dbReference type="InterPro" id="IPR000182">
    <property type="entry name" value="GNAT_dom"/>
</dbReference>
<dbReference type="PROSITE" id="PS51186">
    <property type="entry name" value="GNAT"/>
    <property type="match status" value="1"/>
</dbReference>